<reference evidence="3 4" key="1">
    <citation type="journal article" date="2013" name="PLoS Genet.">
        <title>Comparative genome structure, secondary metabolite, and effector coding capacity across Cochliobolus pathogens.</title>
        <authorList>
            <person name="Condon B.J."/>
            <person name="Leng Y."/>
            <person name="Wu D."/>
            <person name="Bushley K.E."/>
            <person name="Ohm R.A."/>
            <person name="Otillar R."/>
            <person name="Martin J."/>
            <person name="Schackwitz W."/>
            <person name="Grimwood J."/>
            <person name="MohdZainudin N."/>
            <person name="Xue C."/>
            <person name="Wang R."/>
            <person name="Manning V.A."/>
            <person name="Dhillon B."/>
            <person name="Tu Z.J."/>
            <person name="Steffenson B.J."/>
            <person name="Salamov A."/>
            <person name="Sun H."/>
            <person name="Lowry S."/>
            <person name="LaButti K."/>
            <person name="Han J."/>
            <person name="Copeland A."/>
            <person name="Lindquist E."/>
            <person name="Barry K."/>
            <person name="Schmutz J."/>
            <person name="Baker S.E."/>
            <person name="Ciuffetti L.M."/>
            <person name="Grigoriev I.V."/>
            <person name="Zhong S."/>
            <person name="Turgeon B.G."/>
        </authorList>
    </citation>
    <scope>NUCLEOTIDE SEQUENCE [LARGE SCALE GENOMIC DNA]</scope>
    <source>
        <strain evidence="3 4">26-R-13</strain>
    </source>
</reference>
<dbReference type="Proteomes" id="UP000053841">
    <property type="component" value="Unassembled WGS sequence"/>
</dbReference>
<protein>
    <recommendedName>
        <fullName evidence="2">DDE-1 domain-containing protein</fullName>
    </recommendedName>
</protein>
<dbReference type="GO" id="GO:0003676">
    <property type="term" value="F:nucleic acid binding"/>
    <property type="evidence" value="ECO:0007669"/>
    <property type="project" value="InterPro"/>
</dbReference>
<dbReference type="RefSeq" id="XP_007718426.1">
    <property type="nucleotide sequence ID" value="XM_007720236.1"/>
</dbReference>
<organism evidence="3 4">
    <name type="scientific">Cochliobolus carbonum (strain 26-R-13)</name>
    <name type="common">Maize leaf spot fungus</name>
    <name type="synonym">Bipolaris zeicola</name>
    <dbReference type="NCBI Taxonomy" id="930089"/>
    <lineage>
        <taxon>Eukaryota</taxon>
        <taxon>Fungi</taxon>
        <taxon>Dikarya</taxon>
        <taxon>Ascomycota</taxon>
        <taxon>Pezizomycotina</taxon>
        <taxon>Dothideomycetes</taxon>
        <taxon>Pleosporomycetidae</taxon>
        <taxon>Pleosporales</taxon>
        <taxon>Pleosporineae</taxon>
        <taxon>Pleosporaceae</taxon>
        <taxon>Bipolaris</taxon>
    </lineage>
</organism>
<name>W6XJE8_COCC2</name>
<feature type="compositionally biased region" description="Polar residues" evidence="1">
    <location>
        <begin position="262"/>
        <end position="273"/>
    </location>
</feature>
<dbReference type="EMBL" id="KI964965">
    <property type="protein sequence ID" value="EUC27267.1"/>
    <property type="molecule type" value="Genomic_DNA"/>
</dbReference>
<keyword evidence="4" id="KW-1185">Reference proteome</keyword>
<gene>
    <name evidence="3" type="ORF">COCCADRAFT_31210</name>
</gene>
<feature type="region of interest" description="Disordered" evidence="1">
    <location>
        <begin position="220"/>
        <end position="273"/>
    </location>
</feature>
<dbReference type="AlphaFoldDB" id="W6XJE8"/>
<evidence type="ECO:0000313" key="4">
    <source>
        <dbReference type="Proteomes" id="UP000053841"/>
    </source>
</evidence>
<dbReference type="InterPro" id="IPR004875">
    <property type="entry name" value="DDE_SF_endonuclease_dom"/>
</dbReference>
<dbReference type="KEGG" id="bze:COCCADRAFT_31210"/>
<dbReference type="GeneID" id="19146903"/>
<proteinExistence type="predicted"/>
<feature type="domain" description="DDE-1" evidence="2">
    <location>
        <begin position="31"/>
        <end position="98"/>
    </location>
</feature>
<evidence type="ECO:0000313" key="3">
    <source>
        <dbReference type="EMBL" id="EUC27267.1"/>
    </source>
</evidence>
<dbReference type="Pfam" id="PF03184">
    <property type="entry name" value="DDE_1"/>
    <property type="match status" value="1"/>
</dbReference>
<dbReference type="HOGENOM" id="CLU_1019373_0_0_1"/>
<feature type="compositionally biased region" description="Polar residues" evidence="1">
    <location>
        <begin position="241"/>
        <end position="255"/>
    </location>
</feature>
<sequence>MAGLRSYLAKTMAQNGSNACSSPRRAQKLGGKPRVLVCDGFGMHRTLEILQLCLSYNIILCCLSYRTSHKLQLCDVGPFAPLKSAYREQVERLNQRGVDVVGKEHFTYLYGPARDRALTKRNIGAEWSTTGLFPFDPERVLGDAPRYPVEVSSNILNLETEAMSTNVLEVPDTPITPVTSVTTEALASLRDLTIKDILHSIKPVVLVGKAKVMSFEDLEEAGAKRGAKEQSSGKQAKARTRAQTQEQHATTSRSTDGPALAKSQSSSGTDRCA</sequence>
<dbReference type="OrthoDB" id="3788371at2759"/>
<evidence type="ECO:0000256" key="1">
    <source>
        <dbReference type="SAM" id="MobiDB-lite"/>
    </source>
</evidence>
<accession>W6XJE8</accession>
<evidence type="ECO:0000259" key="2">
    <source>
        <dbReference type="Pfam" id="PF03184"/>
    </source>
</evidence>